<dbReference type="PANTHER" id="PTHR36701:SF1">
    <property type="entry name" value="EPOXYQUEUOSINE REDUCTASE QUEH"/>
    <property type="match status" value="1"/>
</dbReference>
<gene>
    <name evidence="17" type="primary">queH</name>
    <name evidence="18" type="ORF">EcWSU1_02117</name>
</gene>
<dbReference type="eggNOG" id="COG1636">
    <property type="taxonomic scope" value="Bacteria"/>
</dbReference>
<dbReference type="KEGG" id="eec:EcWSU1_02117"/>
<evidence type="ECO:0000256" key="7">
    <source>
        <dbReference type="ARBA" id="ARBA00022694"/>
    </source>
</evidence>
<organism evidence="18 19">
    <name type="scientific">Enterobacter ludwigii</name>
    <dbReference type="NCBI Taxonomy" id="299767"/>
    <lineage>
        <taxon>Bacteria</taxon>
        <taxon>Pseudomonadati</taxon>
        <taxon>Pseudomonadota</taxon>
        <taxon>Gammaproteobacteria</taxon>
        <taxon>Enterobacterales</taxon>
        <taxon>Enterobacteriaceae</taxon>
        <taxon>Enterobacter</taxon>
        <taxon>Enterobacter cloacae complex</taxon>
    </lineage>
</organism>
<evidence type="ECO:0000256" key="13">
    <source>
        <dbReference type="ARBA" id="ARBA00023157"/>
    </source>
</evidence>
<feature type="binding site" evidence="17">
    <location>
        <position position="57"/>
    </location>
    <ligand>
        <name>[4Fe-4S] cluster</name>
        <dbReference type="ChEBI" id="CHEBI:49883"/>
    </ligand>
</feature>
<evidence type="ECO:0000256" key="12">
    <source>
        <dbReference type="ARBA" id="ARBA00023014"/>
    </source>
</evidence>
<dbReference type="GO" id="GO:0052693">
    <property type="term" value="F:epoxyqueuosine reductase activity"/>
    <property type="evidence" value="ECO:0007669"/>
    <property type="project" value="UniProtKB-UniRule"/>
</dbReference>
<evidence type="ECO:0000256" key="9">
    <source>
        <dbReference type="ARBA" id="ARBA00022785"/>
    </source>
</evidence>
<evidence type="ECO:0000256" key="11">
    <source>
        <dbReference type="ARBA" id="ARBA00023004"/>
    </source>
</evidence>
<evidence type="ECO:0000256" key="4">
    <source>
        <dbReference type="ARBA" id="ARBA00012622"/>
    </source>
</evidence>
<dbReference type="GO" id="GO:0051539">
    <property type="term" value="F:4 iron, 4 sulfur cluster binding"/>
    <property type="evidence" value="ECO:0007669"/>
    <property type="project" value="UniProtKB-UniRule"/>
</dbReference>
<evidence type="ECO:0000256" key="16">
    <source>
        <dbReference type="ARBA" id="ARBA00047415"/>
    </source>
</evidence>
<keyword evidence="7 17" id="KW-0819">tRNA processing</keyword>
<comment type="pathway">
    <text evidence="2 17">tRNA modification; tRNA-queuosine biosynthesis.</text>
</comment>
<keyword evidence="9 17" id="KW-0671">Queuosine biosynthesis</keyword>
<evidence type="ECO:0000256" key="8">
    <source>
        <dbReference type="ARBA" id="ARBA00022723"/>
    </source>
</evidence>
<dbReference type="InterPro" id="IPR003828">
    <property type="entry name" value="QueH"/>
</dbReference>
<feature type="binding site" evidence="17">
    <location>
        <position position="138"/>
    </location>
    <ligand>
        <name>[4Fe-4S] cluster</name>
        <dbReference type="ChEBI" id="CHEBI:49883"/>
    </ligand>
</feature>
<keyword evidence="13 17" id="KW-1015">Disulfide bond</keyword>
<keyword evidence="10 17" id="KW-0560">Oxidoreductase</keyword>
<keyword evidence="14 17" id="KW-0676">Redox-active center</keyword>
<evidence type="ECO:0000256" key="2">
    <source>
        <dbReference type="ARBA" id="ARBA00004691"/>
    </source>
</evidence>
<feature type="binding site" evidence="17">
    <location>
        <position position="56"/>
    </location>
    <ligand>
        <name>[4Fe-4S] cluster</name>
        <dbReference type="ChEBI" id="CHEBI:49883"/>
    </ligand>
</feature>
<dbReference type="UniPathway" id="UPA00392"/>
<evidence type="ECO:0000256" key="1">
    <source>
        <dbReference type="ARBA" id="ARBA00002268"/>
    </source>
</evidence>
<name>G8LNT8_9ENTR</name>
<comment type="function">
    <text evidence="1 17">Catalyzes the conversion of epoxyqueuosine (oQ) to queuosine (Q), which is a hypermodified base found in the wobble positions of tRNA(Asp), tRNA(Asn), tRNA(His) and tRNA(Tyr).</text>
</comment>
<accession>G8LNT8</accession>
<evidence type="ECO:0000256" key="14">
    <source>
        <dbReference type="ARBA" id="ARBA00023284"/>
    </source>
</evidence>
<keyword evidence="6 17" id="KW-0004">4Fe-4S</keyword>
<evidence type="ECO:0000256" key="10">
    <source>
        <dbReference type="ARBA" id="ARBA00023002"/>
    </source>
</evidence>
<proteinExistence type="inferred from homology"/>
<keyword evidence="11 17" id="KW-0408">Iron</keyword>
<protein>
    <recommendedName>
        <fullName evidence="5 17">Epoxyqueuosine reductase QueH</fullName>
        <ecNumber evidence="4 17">1.17.99.6</ecNumber>
    </recommendedName>
    <alternativeName>
        <fullName evidence="15 17">Queuosine biosynthesis protein QueH</fullName>
    </alternativeName>
</protein>
<sequence length="253" mass="29494">MFMFAGVCPERSLSSVTGLQFNKFHSHRVDTMSTTPFIRPQLTLPDGADKLLLHSCCAPCSGEVMEAIQASGIDYTIFFYNPNIHPQKEYLIRKEENIRFAEKHGVPFVDADYDTDNWFERAKGMEWEPERGIRCTMCFDMRFERTALYAAENGFRVISSSLGISRWKNMQQINDCGQRAAARYPGMVYWDYNWRKQGGSSRMIEISKREQFYQQEYCGCVYSLRDSNLHRKSQGRPLIRIGKLYYGQDENEK</sequence>
<dbReference type="GO" id="GO:0008616">
    <property type="term" value="P:tRNA queuosine(34) biosynthetic process"/>
    <property type="evidence" value="ECO:0007669"/>
    <property type="project" value="UniProtKB-UniRule"/>
</dbReference>
<evidence type="ECO:0000256" key="15">
    <source>
        <dbReference type="ARBA" id="ARBA00031446"/>
    </source>
</evidence>
<comment type="similarity">
    <text evidence="3 17">Belongs to the QueH family.</text>
</comment>
<dbReference type="Pfam" id="PF02677">
    <property type="entry name" value="QueH"/>
    <property type="match status" value="1"/>
</dbReference>
<evidence type="ECO:0000256" key="3">
    <source>
        <dbReference type="ARBA" id="ARBA00008207"/>
    </source>
</evidence>
<dbReference type="EMBL" id="CP002886">
    <property type="protein sequence ID" value="AEW73554.1"/>
    <property type="molecule type" value="Genomic_DNA"/>
</dbReference>
<dbReference type="Proteomes" id="UP000007838">
    <property type="component" value="Chromosome"/>
</dbReference>
<evidence type="ECO:0000256" key="5">
    <source>
        <dbReference type="ARBA" id="ARBA00016895"/>
    </source>
</evidence>
<evidence type="ECO:0000256" key="6">
    <source>
        <dbReference type="ARBA" id="ARBA00022485"/>
    </source>
</evidence>
<dbReference type="AlphaFoldDB" id="G8LNT8"/>
<evidence type="ECO:0000256" key="17">
    <source>
        <dbReference type="HAMAP-Rule" id="MF_02089"/>
    </source>
</evidence>
<keyword evidence="8 17" id="KW-0479">Metal-binding</keyword>
<feature type="binding site" evidence="17">
    <location>
        <position position="135"/>
    </location>
    <ligand>
        <name>[4Fe-4S] cluster</name>
        <dbReference type="ChEBI" id="CHEBI:49883"/>
    </ligand>
</feature>
<keyword evidence="12 17" id="KW-0411">Iron-sulfur</keyword>
<feature type="disulfide bond" description="Redox-active" evidence="17">
    <location>
        <begin position="218"/>
        <end position="220"/>
    </location>
</feature>
<dbReference type="EC" id="1.17.99.6" evidence="4 17"/>
<reference evidence="18 19" key="1">
    <citation type="journal article" date="2011" name="Stand. Genomic Sci.">
        <title>Complete genome of the onion pathogen Enterobacter cloacae EcWSU1.</title>
        <authorList>
            <person name="Humann J.L."/>
            <person name="Wildung M."/>
            <person name="Cheng C.H."/>
            <person name="Lee T."/>
            <person name="Stewart J.E."/>
            <person name="Drew J.C."/>
            <person name="Triplett E.W."/>
            <person name="Main D."/>
            <person name="Schroeder B.K."/>
        </authorList>
    </citation>
    <scope>NUCLEOTIDE SEQUENCE [LARGE SCALE GENOMIC DNA]</scope>
    <source>
        <strain evidence="18 19">EcWSU1</strain>
    </source>
</reference>
<evidence type="ECO:0000313" key="19">
    <source>
        <dbReference type="Proteomes" id="UP000007838"/>
    </source>
</evidence>
<evidence type="ECO:0000313" key="18">
    <source>
        <dbReference type="EMBL" id="AEW73554.1"/>
    </source>
</evidence>
<dbReference type="PANTHER" id="PTHR36701">
    <property type="entry name" value="EPOXYQUEUOSINE REDUCTASE QUEH"/>
    <property type="match status" value="1"/>
</dbReference>
<dbReference type="HOGENOM" id="CLU_088177_0_0_6"/>
<comment type="catalytic activity">
    <reaction evidence="16 17">
        <text>epoxyqueuosine(34) in tRNA + AH2 = queuosine(34) in tRNA + A + H2O</text>
        <dbReference type="Rhea" id="RHEA:32159"/>
        <dbReference type="Rhea" id="RHEA-COMP:18571"/>
        <dbReference type="Rhea" id="RHEA-COMP:18582"/>
        <dbReference type="ChEBI" id="CHEBI:13193"/>
        <dbReference type="ChEBI" id="CHEBI:15377"/>
        <dbReference type="ChEBI" id="CHEBI:17499"/>
        <dbReference type="ChEBI" id="CHEBI:194431"/>
        <dbReference type="ChEBI" id="CHEBI:194443"/>
        <dbReference type="EC" id="1.17.99.6"/>
    </reaction>
</comment>
<dbReference type="HAMAP" id="MF_02089">
    <property type="entry name" value="QueH"/>
    <property type="match status" value="1"/>
</dbReference>
<dbReference type="GO" id="GO:0046872">
    <property type="term" value="F:metal ion binding"/>
    <property type="evidence" value="ECO:0007669"/>
    <property type="project" value="UniProtKB-KW"/>
</dbReference>